<dbReference type="EMBL" id="JALXKZ020000001">
    <property type="protein sequence ID" value="MCV7627964.1"/>
    <property type="molecule type" value="Genomic_DNA"/>
</dbReference>
<name>A0AAP3AF43_MICLU</name>
<gene>
    <name evidence="2" type="ORF">M3A82_001185</name>
</gene>
<reference evidence="2" key="1">
    <citation type="submission" date="2023-06" db="EMBL/GenBank/DDBJ databases">
        <title>lsaBGC provides a comprehensive framework for evolutionary analysis of biosynthetic gene clusters within focal taxa.</title>
        <authorList>
            <person name="Salamzade R."/>
            <person name="Sandstrom S."/>
            <person name="Kalan L.R."/>
        </authorList>
    </citation>
    <scope>NUCLEOTIDE SEQUENCE</scope>
    <source>
        <strain evidence="2">P3-SID899</strain>
    </source>
</reference>
<feature type="region of interest" description="Disordered" evidence="1">
    <location>
        <begin position="82"/>
        <end position="103"/>
    </location>
</feature>
<protein>
    <submittedName>
        <fullName evidence="2">Uncharacterized protein</fullName>
    </submittedName>
</protein>
<evidence type="ECO:0000313" key="3">
    <source>
        <dbReference type="Proteomes" id="UP001205867"/>
    </source>
</evidence>
<dbReference type="AlphaFoldDB" id="A0AAP3AF43"/>
<organism evidence="2 3">
    <name type="scientific">Micrococcus luteus</name>
    <name type="common">Micrococcus lysodeikticus</name>
    <dbReference type="NCBI Taxonomy" id="1270"/>
    <lineage>
        <taxon>Bacteria</taxon>
        <taxon>Bacillati</taxon>
        <taxon>Actinomycetota</taxon>
        <taxon>Actinomycetes</taxon>
        <taxon>Micrococcales</taxon>
        <taxon>Micrococcaceae</taxon>
        <taxon>Micrococcus</taxon>
    </lineage>
</organism>
<accession>A0AAP3AF43</accession>
<evidence type="ECO:0000256" key="1">
    <source>
        <dbReference type="SAM" id="MobiDB-lite"/>
    </source>
</evidence>
<sequence length="103" mass="11182">MSTAATLTRPTVGDTGRLDVRAVQRMIRAMSKRDAVTFLHRHIGVTTSWAERHLKALGHMHPHEFAQALTLGGAPAHVLHGFDPTGNTAARNVDVQRARGAAR</sequence>
<dbReference type="Proteomes" id="UP001205867">
    <property type="component" value="Unassembled WGS sequence"/>
</dbReference>
<evidence type="ECO:0000313" key="2">
    <source>
        <dbReference type="EMBL" id="MCV7627964.1"/>
    </source>
</evidence>
<proteinExistence type="predicted"/>
<comment type="caution">
    <text evidence="2">The sequence shown here is derived from an EMBL/GenBank/DDBJ whole genome shotgun (WGS) entry which is preliminary data.</text>
</comment>